<dbReference type="InterPro" id="IPR005302">
    <property type="entry name" value="MoCF_Sase_C"/>
</dbReference>
<dbReference type="SUPFAM" id="SSF50800">
    <property type="entry name" value="PK beta-barrel domain-like"/>
    <property type="match status" value="1"/>
</dbReference>
<dbReference type="AlphaFoldDB" id="A0A154NXF5"/>
<evidence type="ECO:0000313" key="3">
    <source>
        <dbReference type="Proteomes" id="UP000076502"/>
    </source>
</evidence>
<dbReference type="OrthoDB" id="17255at2759"/>
<dbReference type="EMBL" id="KQ434778">
    <property type="protein sequence ID" value="KZC04339.1"/>
    <property type="molecule type" value="Genomic_DNA"/>
</dbReference>
<dbReference type="SUPFAM" id="SSF141673">
    <property type="entry name" value="MOSC N-terminal domain-like"/>
    <property type="match status" value="1"/>
</dbReference>
<keyword evidence="3" id="KW-1185">Reference proteome</keyword>
<dbReference type="PANTHER" id="PTHR14237">
    <property type="entry name" value="MOLYBDOPTERIN COFACTOR SULFURASE MOSC"/>
    <property type="match status" value="1"/>
</dbReference>
<dbReference type="GO" id="GO:0030151">
    <property type="term" value="F:molybdenum ion binding"/>
    <property type="evidence" value="ECO:0007669"/>
    <property type="project" value="InterPro"/>
</dbReference>
<proteinExistence type="predicted"/>
<dbReference type="PROSITE" id="PS51340">
    <property type="entry name" value="MOSC"/>
    <property type="match status" value="1"/>
</dbReference>
<evidence type="ECO:0000259" key="1">
    <source>
        <dbReference type="PROSITE" id="PS51340"/>
    </source>
</evidence>
<dbReference type="Pfam" id="PF03476">
    <property type="entry name" value="MOSC_N"/>
    <property type="match status" value="1"/>
</dbReference>
<dbReference type="STRING" id="178035.A0A154NXF5"/>
<dbReference type="GO" id="GO:0030170">
    <property type="term" value="F:pyridoxal phosphate binding"/>
    <property type="evidence" value="ECO:0007669"/>
    <property type="project" value="InterPro"/>
</dbReference>
<feature type="non-terminal residue" evidence="2">
    <location>
        <position position="1"/>
    </location>
</feature>
<organism evidence="2 3">
    <name type="scientific">Dufourea novaeangliae</name>
    <name type="common">Sweat bee</name>
    <dbReference type="NCBI Taxonomy" id="178035"/>
    <lineage>
        <taxon>Eukaryota</taxon>
        <taxon>Metazoa</taxon>
        <taxon>Ecdysozoa</taxon>
        <taxon>Arthropoda</taxon>
        <taxon>Hexapoda</taxon>
        <taxon>Insecta</taxon>
        <taxon>Pterygota</taxon>
        <taxon>Neoptera</taxon>
        <taxon>Endopterygota</taxon>
        <taxon>Hymenoptera</taxon>
        <taxon>Apocrita</taxon>
        <taxon>Aculeata</taxon>
        <taxon>Apoidea</taxon>
        <taxon>Anthophila</taxon>
        <taxon>Halictidae</taxon>
        <taxon>Rophitinae</taxon>
        <taxon>Dufourea</taxon>
    </lineage>
</organism>
<name>A0A154NXF5_DUFNO</name>
<dbReference type="InterPro" id="IPR005303">
    <property type="entry name" value="MOCOS_middle"/>
</dbReference>
<reference evidence="2 3" key="1">
    <citation type="submission" date="2015-07" db="EMBL/GenBank/DDBJ databases">
        <title>The genome of Dufourea novaeangliae.</title>
        <authorList>
            <person name="Pan H."/>
            <person name="Kapheim K."/>
        </authorList>
    </citation>
    <scope>NUCLEOTIDE SEQUENCE [LARGE SCALE GENOMIC DNA]</scope>
    <source>
        <strain evidence="2">0120121106</strain>
        <tissue evidence="2">Whole body</tissue>
    </source>
</reference>
<protein>
    <submittedName>
        <fullName evidence="2">MOSC domain-containing protein 1, mitochondrial</fullName>
    </submittedName>
</protein>
<dbReference type="GO" id="GO:0003824">
    <property type="term" value="F:catalytic activity"/>
    <property type="evidence" value="ECO:0007669"/>
    <property type="project" value="InterPro"/>
</dbReference>
<feature type="domain" description="MOSC" evidence="1">
    <location>
        <begin position="145"/>
        <end position="302"/>
    </location>
</feature>
<sequence length="314" mass="35165">WTKGQKDRPPSRWRKVGELSNLIAYPVKSLGPVRMNTMECVKLGLKSGWMRDRTLLVIDLNGHFVTARQYPRMVLVSPSVSGSVLTLSAPGMMPVSIDLARINGKGFHVAVWGQAVAASDCGEEPARWLSRFLLQEDTGFRLVYYPLEEPTRGLRTKHKNFNFSGDDTGAYPDESSYCMMNEASVTELNSRLDEPVNMEQFRQNFVVKGALPYEEDSWQWVKIGDVIFRNVMPCHRCIMTTINPETGVKNSNVEPLKTLKSYRQATEPKLRRLIGESPMLGIHLGLVGSSGTVRLGDPVYVDVPDEQPPLVSPP</sequence>
<gene>
    <name evidence="2" type="ORF">WN55_02700</name>
</gene>
<dbReference type="Proteomes" id="UP000076502">
    <property type="component" value="Unassembled WGS sequence"/>
</dbReference>
<dbReference type="Pfam" id="PF03473">
    <property type="entry name" value="MOSC"/>
    <property type="match status" value="1"/>
</dbReference>
<dbReference type="PANTHER" id="PTHR14237:SF19">
    <property type="entry name" value="MITOCHONDRIAL AMIDOXIME REDUCING COMPONENT 1"/>
    <property type="match status" value="1"/>
</dbReference>
<accession>A0A154NXF5</accession>
<dbReference type="InterPro" id="IPR011037">
    <property type="entry name" value="Pyrv_Knase-like_insert_dom_sf"/>
</dbReference>
<evidence type="ECO:0000313" key="2">
    <source>
        <dbReference type="EMBL" id="KZC04339.1"/>
    </source>
</evidence>